<evidence type="ECO:0000313" key="2">
    <source>
        <dbReference type="EMBL" id="KAH7444796.1"/>
    </source>
</evidence>
<dbReference type="InterPro" id="IPR000873">
    <property type="entry name" value="AMP-dep_synth/lig_dom"/>
</dbReference>
<gene>
    <name evidence="2" type="ORF">KP509_02G092300</name>
</gene>
<reference evidence="2" key="1">
    <citation type="submission" date="2021-08" db="EMBL/GenBank/DDBJ databases">
        <title>WGS assembly of Ceratopteris richardii.</title>
        <authorList>
            <person name="Marchant D.B."/>
            <person name="Chen G."/>
            <person name="Jenkins J."/>
            <person name="Shu S."/>
            <person name="Leebens-Mack J."/>
            <person name="Grimwood J."/>
            <person name="Schmutz J."/>
            <person name="Soltis P."/>
            <person name="Soltis D."/>
            <person name="Chen Z.-H."/>
        </authorList>
    </citation>
    <scope>NUCLEOTIDE SEQUENCE</scope>
    <source>
        <strain evidence="2">Whitten #5841</strain>
        <tissue evidence="2">Leaf</tissue>
    </source>
</reference>
<dbReference type="GO" id="GO:0030497">
    <property type="term" value="P:fatty acid elongation"/>
    <property type="evidence" value="ECO:0007669"/>
    <property type="project" value="TreeGrafter"/>
</dbReference>
<dbReference type="PANTHER" id="PTHR43813">
    <property type="entry name" value="ACYL-ACTIVATING ENZYME 16, CHLOROPLASTIC-RELATED"/>
    <property type="match status" value="1"/>
</dbReference>
<dbReference type="PANTHER" id="PTHR43813:SF1">
    <property type="entry name" value="ACYL-ACTIVATING ENZYME 16, CHLOROPLASTIC-RELATED"/>
    <property type="match status" value="1"/>
</dbReference>
<dbReference type="EMBL" id="CM035407">
    <property type="protein sequence ID" value="KAH7444796.1"/>
    <property type="molecule type" value="Genomic_DNA"/>
</dbReference>
<organism evidence="2 3">
    <name type="scientific">Ceratopteris richardii</name>
    <name type="common">Triangle waterfern</name>
    <dbReference type="NCBI Taxonomy" id="49495"/>
    <lineage>
        <taxon>Eukaryota</taxon>
        <taxon>Viridiplantae</taxon>
        <taxon>Streptophyta</taxon>
        <taxon>Embryophyta</taxon>
        <taxon>Tracheophyta</taxon>
        <taxon>Polypodiopsida</taxon>
        <taxon>Polypodiidae</taxon>
        <taxon>Polypodiales</taxon>
        <taxon>Pteridineae</taxon>
        <taxon>Pteridaceae</taxon>
        <taxon>Parkerioideae</taxon>
        <taxon>Ceratopteris</taxon>
    </lineage>
</organism>
<dbReference type="InterPro" id="IPR042099">
    <property type="entry name" value="ANL_N_sf"/>
</dbReference>
<dbReference type="Proteomes" id="UP000825935">
    <property type="component" value="Chromosome 2"/>
</dbReference>
<name>A0A8T2VFW2_CERRI</name>
<evidence type="ECO:0000259" key="1">
    <source>
        <dbReference type="Pfam" id="PF00501"/>
    </source>
</evidence>
<dbReference type="Gene3D" id="3.30.300.30">
    <property type="match status" value="1"/>
</dbReference>
<proteinExistence type="predicted"/>
<dbReference type="GO" id="GO:0008922">
    <property type="term" value="F:long-chain fatty acid [acyl-carrier-protein] ligase activity"/>
    <property type="evidence" value="ECO:0007669"/>
    <property type="project" value="TreeGrafter"/>
</dbReference>
<dbReference type="GO" id="GO:0009507">
    <property type="term" value="C:chloroplast"/>
    <property type="evidence" value="ECO:0007669"/>
    <property type="project" value="TreeGrafter"/>
</dbReference>
<evidence type="ECO:0000313" key="3">
    <source>
        <dbReference type="Proteomes" id="UP000825935"/>
    </source>
</evidence>
<protein>
    <recommendedName>
        <fullName evidence="1">AMP-dependent synthetase/ligase domain-containing protein</fullName>
    </recommendedName>
</protein>
<dbReference type="InterPro" id="IPR045851">
    <property type="entry name" value="AMP-bd_C_sf"/>
</dbReference>
<dbReference type="InterPro" id="IPR052987">
    <property type="entry name" value="Chloroplast_AMP-bd_Enzymes"/>
</dbReference>
<dbReference type="Pfam" id="PF00501">
    <property type="entry name" value="AMP-binding"/>
    <property type="match status" value="1"/>
</dbReference>
<dbReference type="Gene3D" id="3.40.50.12780">
    <property type="entry name" value="N-terminal domain of ligase-like"/>
    <property type="match status" value="1"/>
</dbReference>
<dbReference type="OrthoDB" id="1700726at2759"/>
<keyword evidence="3" id="KW-1185">Reference proteome</keyword>
<comment type="caution">
    <text evidence="2">The sequence shown here is derived from an EMBL/GenBank/DDBJ whole genome shotgun (WGS) entry which is preliminary data.</text>
</comment>
<feature type="domain" description="AMP-dependent synthetase/ligase" evidence="1">
    <location>
        <begin position="64"/>
        <end position="154"/>
    </location>
</feature>
<dbReference type="OMA" id="DRICTDI"/>
<dbReference type="Pfam" id="PF23562">
    <property type="entry name" value="AMP-binding_C_3"/>
    <property type="match status" value="1"/>
</dbReference>
<dbReference type="AlphaFoldDB" id="A0A8T2VFW2"/>
<dbReference type="SUPFAM" id="SSF56801">
    <property type="entry name" value="Acetyl-CoA synthetase-like"/>
    <property type="match status" value="1"/>
</dbReference>
<accession>A0A8T2VFW2</accession>
<sequence>MVYKENKRICEGKDLSQSSLKISMLAAALQCGFSRFIAAVLYPLHKLAKILIYKKIYAAIGIKKAAITGGGSLAPHIDQFFEAIDVTLLNGYGLTETSPVIAARVPAENVLGTVGKPLYATDLKVVDLESGKTVPHGSKGLVQVRGPQVMKGYHKDSLATAKVVDKDGWLDTGDLGWIVPDIAYGPSRACSQMLVLDGRVKDTIVLLSGENIDPTRIEEAALQSRYIQQIIVVGQDQRRLGALIVPNREELQAVHASTGDAMKFIRSDLRKYITNGLTPIGPFILLSEPFTIENGLLTPTMKMRRNAIVEKYDAQINDLFRNQHHHISPSM</sequence>